<dbReference type="PROSITE" id="PS50902">
    <property type="entry name" value="FLAVODOXIN_LIKE"/>
    <property type="match status" value="1"/>
</dbReference>
<dbReference type="Proteomes" id="UP001060012">
    <property type="component" value="Chromosome"/>
</dbReference>
<dbReference type="InterPro" id="IPR001094">
    <property type="entry name" value="Flavdoxin-like"/>
</dbReference>
<evidence type="ECO:0000256" key="6">
    <source>
        <dbReference type="ARBA" id="ARBA00022982"/>
    </source>
</evidence>
<keyword evidence="5 8" id="KW-0288">FMN</keyword>
<dbReference type="InterPro" id="IPR001226">
    <property type="entry name" value="Flavodoxin_CS"/>
</dbReference>
<name>A0ABY5E574_9BACT</name>
<comment type="function">
    <text evidence="8">Low-potential electron donor to a number of redox enzymes.</text>
</comment>
<dbReference type="NCBIfam" id="TIGR01752">
    <property type="entry name" value="flav_long"/>
    <property type="match status" value="1"/>
</dbReference>
<evidence type="ECO:0000256" key="3">
    <source>
        <dbReference type="ARBA" id="ARBA00022448"/>
    </source>
</evidence>
<dbReference type="PANTHER" id="PTHR42809:SF1">
    <property type="entry name" value="FLAVODOXIN 1"/>
    <property type="match status" value="1"/>
</dbReference>
<dbReference type="PRINTS" id="PR00369">
    <property type="entry name" value="FLAVODOXIN"/>
</dbReference>
<protein>
    <recommendedName>
        <fullName evidence="8">Flavodoxin</fullName>
    </recommendedName>
</protein>
<keyword evidence="6 8" id="KW-0249">Electron transport</keyword>
<proteinExistence type="inferred from homology"/>
<comment type="cofactor">
    <cofactor evidence="1 8">
        <name>FMN</name>
        <dbReference type="ChEBI" id="CHEBI:58210"/>
    </cofactor>
</comment>
<dbReference type="RefSeq" id="WP_254576087.1">
    <property type="nucleotide sequence ID" value="NZ_CP100595.1"/>
</dbReference>
<dbReference type="NCBIfam" id="NF006738">
    <property type="entry name" value="PRK09267.1-4"/>
    <property type="match status" value="1"/>
</dbReference>
<dbReference type="InterPro" id="IPR050619">
    <property type="entry name" value="Flavodoxin"/>
</dbReference>
<gene>
    <name evidence="10" type="ORF">NJU99_11690</name>
</gene>
<dbReference type="NCBIfam" id="NF006739">
    <property type="entry name" value="PRK09267.1-5"/>
    <property type="match status" value="1"/>
</dbReference>
<evidence type="ECO:0000256" key="2">
    <source>
        <dbReference type="ARBA" id="ARBA00005267"/>
    </source>
</evidence>
<dbReference type="Pfam" id="PF00258">
    <property type="entry name" value="Flavodoxin_1"/>
    <property type="match status" value="1"/>
</dbReference>
<dbReference type="PANTHER" id="PTHR42809">
    <property type="entry name" value="FLAVODOXIN 2"/>
    <property type="match status" value="1"/>
</dbReference>
<sequence length="164" mass="18059">MATAIFYTTSTGNTTEVANKIAEELGGLEVFDLSSNLDKVEQYDKVIIGASTWGDGDLNDDLDEVWDEFCELEFSGKNVALFSLGDQEGYGDTFVDALGTIYEQVNSKGANIVGFTETSDYEYDESKAEIDGKFVGLVIDEDNQDDLTDDRIKAWSEDIKGDIL</sequence>
<organism evidence="10 11">
    <name type="scientific">Arcobacter roscoffensis</name>
    <dbReference type="NCBI Taxonomy" id="2961520"/>
    <lineage>
        <taxon>Bacteria</taxon>
        <taxon>Pseudomonadati</taxon>
        <taxon>Campylobacterota</taxon>
        <taxon>Epsilonproteobacteria</taxon>
        <taxon>Campylobacterales</taxon>
        <taxon>Arcobacteraceae</taxon>
        <taxon>Arcobacter</taxon>
    </lineage>
</organism>
<reference evidence="10" key="1">
    <citation type="submission" date="2022-07" db="EMBL/GenBank/DDBJ databases">
        <title>Arcobacter roscoffensis sp. nov., a marine bacterium isolated from coastal seawater collected from Roscoff, France.</title>
        <authorList>
            <person name="Pascual J."/>
            <person name="Lepeaux C."/>
            <person name="Methner A."/>
            <person name="Overmann J."/>
        </authorList>
    </citation>
    <scope>NUCLEOTIDE SEQUENCE</scope>
    <source>
        <strain evidence="10">ARW1-2F2</strain>
    </source>
</reference>
<keyword evidence="4 8" id="KW-0285">Flavoprotein</keyword>
<evidence type="ECO:0000313" key="11">
    <source>
        <dbReference type="Proteomes" id="UP001060012"/>
    </source>
</evidence>
<evidence type="ECO:0000256" key="1">
    <source>
        <dbReference type="ARBA" id="ARBA00001917"/>
    </source>
</evidence>
<evidence type="ECO:0000259" key="9">
    <source>
        <dbReference type="PROSITE" id="PS50902"/>
    </source>
</evidence>
<keyword evidence="7" id="KW-0535">Nitrogen fixation</keyword>
<evidence type="ECO:0000256" key="7">
    <source>
        <dbReference type="ARBA" id="ARBA00023231"/>
    </source>
</evidence>
<dbReference type="SUPFAM" id="SSF52218">
    <property type="entry name" value="Flavoproteins"/>
    <property type="match status" value="1"/>
</dbReference>
<feature type="domain" description="Flavodoxin-like" evidence="9">
    <location>
        <begin position="3"/>
        <end position="160"/>
    </location>
</feature>
<dbReference type="PROSITE" id="PS00201">
    <property type="entry name" value="FLAVODOXIN"/>
    <property type="match status" value="1"/>
</dbReference>
<keyword evidence="11" id="KW-1185">Reference proteome</keyword>
<dbReference type="InterPro" id="IPR010086">
    <property type="entry name" value="Flavodoxin_lc"/>
</dbReference>
<comment type="similarity">
    <text evidence="2 8">Belongs to the flavodoxin family.</text>
</comment>
<evidence type="ECO:0000256" key="8">
    <source>
        <dbReference type="PIRNR" id="PIRNR038996"/>
    </source>
</evidence>
<dbReference type="InterPro" id="IPR029039">
    <property type="entry name" value="Flavoprotein-like_sf"/>
</dbReference>
<keyword evidence="3 8" id="KW-0813">Transport</keyword>
<dbReference type="EMBL" id="CP100595">
    <property type="protein sequence ID" value="UTJ05906.1"/>
    <property type="molecule type" value="Genomic_DNA"/>
</dbReference>
<accession>A0ABY5E574</accession>
<dbReference type="InterPro" id="IPR008254">
    <property type="entry name" value="Flavodoxin/NO_synth"/>
</dbReference>
<evidence type="ECO:0000256" key="5">
    <source>
        <dbReference type="ARBA" id="ARBA00022643"/>
    </source>
</evidence>
<evidence type="ECO:0000256" key="4">
    <source>
        <dbReference type="ARBA" id="ARBA00022630"/>
    </source>
</evidence>
<dbReference type="PIRSF" id="PIRSF038996">
    <property type="entry name" value="FldA"/>
    <property type="match status" value="1"/>
</dbReference>
<dbReference type="Gene3D" id="3.40.50.360">
    <property type="match status" value="1"/>
</dbReference>
<evidence type="ECO:0000313" key="10">
    <source>
        <dbReference type="EMBL" id="UTJ05906.1"/>
    </source>
</evidence>